<proteinExistence type="predicted"/>
<evidence type="ECO:0000256" key="6">
    <source>
        <dbReference type="SAM" id="MobiDB-lite"/>
    </source>
</evidence>
<feature type="transmembrane region" description="Helical" evidence="7">
    <location>
        <begin position="353"/>
        <end position="370"/>
    </location>
</feature>
<dbReference type="InterPro" id="IPR020846">
    <property type="entry name" value="MFS_dom"/>
</dbReference>
<feature type="domain" description="Major facilitator superfamily (MFS) profile" evidence="8">
    <location>
        <begin position="52"/>
        <end position="488"/>
    </location>
</feature>
<dbReference type="GO" id="GO:0016020">
    <property type="term" value="C:membrane"/>
    <property type="evidence" value="ECO:0007669"/>
    <property type="project" value="UniProtKB-SubCell"/>
</dbReference>
<evidence type="ECO:0000313" key="10">
    <source>
        <dbReference type="Proteomes" id="UP000307440"/>
    </source>
</evidence>
<accession>A0A5C3KZZ7</accession>
<name>A0A5C3KZZ7_COPMA</name>
<feature type="transmembrane region" description="Helical" evidence="7">
    <location>
        <begin position="147"/>
        <end position="168"/>
    </location>
</feature>
<feature type="transmembrane region" description="Helical" evidence="7">
    <location>
        <begin position="462"/>
        <end position="482"/>
    </location>
</feature>
<keyword evidence="4 7" id="KW-1133">Transmembrane helix</keyword>
<evidence type="ECO:0000256" key="3">
    <source>
        <dbReference type="ARBA" id="ARBA00022692"/>
    </source>
</evidence>
<evidence type="ECO:0000256" key="7">
    <source>
        <dbReference type="SAM" id="Phobius"/>
    </source>
</evidence>
<gene>
    <name evidence="9" type="ORF">FA15DRAFT_755525</name>
</gene>
<feature type="region of interest" description="Disordered" evidence="6">
    <location>
        <begin position="1"/>
        <end position="43"/>
    </location>
</feature>
<evidence type="ECO:0000256" key="2">
    <source>
        <dbReference type="ARBA" id="ARBA00022448"/>
    </source>
</evidence>
<protein>
    <submittedName>
        <fullName evidence="9">MFS general substrate transporter</fullName>
    </submittedName>
</protein>
<comment type="subcellular location">
    <subcellularLocation>
        <location evidence="1">Membrane</location>
        <topology evidence="1">Multi-pass membrane protein</topology>
    </subcellularLocation>
</comment>
<evidence type="ECO:0000256" key="1">
    <source>
        <dbReference type="ARBA" id="ARBA00004141"/>
    </source>
</evidence>
<sequence>MDKNNTEPRTDAREDYHDDEFERTPLISSGSGRPTTLGYSQGQRQTPLPLEQMSVLLLLRFCESVSTFCIFPFLEELLRSVIEGGEEQVGYYAGLMDLLRHCLSLFTVMYWSRMSDTIGRKPILLLGTLSLSISMFAFGMSKSFWTLVLSRCIFTAFNSNAGTIKTVIGEITDDTNRATAFALLHVPWAAGTSFGSFIGGWLVGIDVLPGILKRFPYLLPCGTAGLMALVATLCTWIRLQESHPSLQTRSSRRMETLVESVISEPVPPRPLLLELVRDRRVMVPVLNYSVLAFLHTCSNTLLPLYLALPVKLGGLGLRPSAIGTVLGIYGAANSVFQAVFLGRFVRKFGARRVFMCAILVTVPFYGLYAANSVVALRVSAGEDTISAHVVCYFILALQLSLAMLIECGYGCIYIFITASSPTKHSLGSTNGIGQTAVSVVRVISAPFAGSLLSYSIQHHWLGGYGVYLTLAACGAASLLVAAQLPEDV</sequence>
<dbReference type="SUPFAM" id="SSF103473">
    <property type="entry name" value="MFS general substrate transporter"/>
    <property type="match status" value="1"/>
</dbReference>
<reference evidence="9 10" key="1">
    <citation type="journal article" date="2019" name="Nat. Ecol. Evol.">
        <title>Megaphylogeny resolves global patterns of mushroom evolution.</title>
        <authorList>
            <person name="Varga T."/>
            <person name="Krizsan K."/>
            <person name="Foldi C."/>
            <person name="Dima B."/>
            <person name="Sanchez-Garcia M."/>
            <person name="Sanchez-Ramirez S."/>
            <person name="Szollosi G.J."/>
            <person name="Szarkandi J.G."/>
            <person name="Papp V."/>
            <person name="Albert L."/>
            <person name="Andreopoulos W."/>
            <person name="Angelini C."/>
            <person name="Antonin V."/>
            <person name="Barry K.W."/>
            <person name="Bougher N.L."/>
            <person name="Buchanan P."/>
            <person name="Buyck B."/>
            <person name="Bense V."/>
            <person name="Catcheside P."/>
            <person name="Chovatia M."/>
            <person name="Cooper J."/>
            <person name="Damon W."/>
            <person name="Desjardin D."/>
            <person name="Finy P."/>
            <person name="Geml J."/>
            <person name="Haridas S."/>
            <person name="Hughes K."/>
            <person name="Justo A."/>
            <person name="Karasinski D."/>
            <person name="Kautmanova I."/>
            <person name="Kiss B."/>
            <person name="Kocsube S."/>
            <person name="Kotiranta H."/>
            <person name="LaButti K.M."/>
            <person name="Lechner B.E."/>
            <person name="Liimatainen K."/>
            <person name="Lipzen A."/>
            <person name="Lukacs Z."/>
            <person name="Mihaltcheva S."/>
            <person name="Morgado L.N."/>
            <person name="Niskanen T."/>
            <person name="Noordeloos M.E."/>
            <person name="Ohm R.A."/>
            <person name="Ortiz-Santana B."/>
            <person name="Ovrebo C."/>
            <person name="Racz N."/>
            <person name="Riley R."/>
            <person name="Savchenko A."/>
            <person name="Shiryaev A."/>
            <person name="Soop K."/>
            <person name="Spirin V."/>
            <person name="Szebenyi C."/>
            <person name="Tomsovsky M."/>
            <person name="Tulloss R.E."/>
            <person name="Uehling J."/>
            <person name="Grigoriev I.V."/>
            <person name="Vagvolgyi C."/>
            <person name="Papp T."/>
            <person name="Martin F.M."/>
            <person name="Miettinen O."/>
            <person name="Hibbett D.S."/>
            <person name="Nagy L.G."/>
        </authorList>
    </citation>
    <scope>NUCLEOTIDE SEQUENCE [LARGE SCALE GENOMIC DNA]</scope>
    <source>
        <strain evidence="9 10">CBS 121175</strain>
    </source>
</reference>
<organism evidence="9 10">
    <name type="scientific">Coprinopsis marcescibilis</name>
    <name type="common">Agaric fungus</name>
    <name type="synonym">Psathyrella marcescibilis</name>
    <dbReference type="NCBI Taxonomy" id="230819"/>
    <lineage>
        <taxon>Eukaryota</taxon>
        <taxon>Fungi</taxon>
        <taxon>Dikarya</taxon>
        <taxon>Basidiomycota</taxon>
        <taxon>Agaricomycotina</taxon>
        <taxon>Agaricomycetes</taxon>
        <taxon>Agaricomycetidae</taxon>
        <taxon>Agaricales</taxon>
        <taxon>Agaricineae</taxon>
        <taxon>Psathyrellaceae</taxon>
        <taxon>Coprinopsis</taxon>
    </lineage>
</organism>
<keyword evidence="2" id="KW-0813">Transport</keyword>
<dbReference type="Pfam" id="PF07690">
    <property type="entry name" value="MFS_1"/>
    <property type="match status" value="1"/>
</dbReference>
<dbReference type="GO" id="GO:0022857">
    <property type="term" value="F:transmembrane transporter activity"/>
    <property type="evidence" value="ECO:0007669"/>
    <property type="project" value="InterPro"/>
</dbReference>
<evidence type="ECO:0000259" key="8">
    <source>
        <dbReference type="PROSITE" id="PS50850"/>
    </source>
</evidence>
<dbReference type="InterPro" id="IPR011701">
    <property type="entry name" value="MFS"/>
</dbReference>
<dbReference type="EMBL" id="ML210182">
    <property type="protein sequence ID" value="TFK25760.1"/>
    <property type="molecule type" value="Genomic_DNA"/>
</dbReference>
<feature type="transmembrane region" description="Helical" evidence="7">
    <location>
        <begin position="180"/>
        <end position="205"/>
    </location>
</feature>
<feature type="transmembrane region" description="Helical" evidence="7">
    <location>
        <begin position="436"/>
        <end position="456"/>
    </location>
</feature>
<feature type="transmembrane region" description="Helical" evidence="7">
    <location>
        <begin position="390"/>
        <end position="416"/>
    </location>
</feature>
<dbReference type="PANTHER" id="PTHR23504:SF15">
    <property type="entry name" value="MAJOR FACILITATOR SUPERFAMILY (MFS) PROFILE DOMAIN-CONTAINING PROTEIN"/>
    <property type="match status" value="1"/>
</dbReference>
<dbReference type="InterPro" id="IPR036259">
    <property type="entry name" value="MFS_trans_sf"/>
</dbReference>
<dbReference type="OrthoDB" id="419616at2759"/>
<feature type="compositionally biased region" description="Basic and acidic residues" evidence="6">
    <location>
        <begin position="1"/>
        <end position="23"/>
    </location>
</feature>
<evidence type="ECO:0000256" key="5">
    <source>
        <dbReference type="ARBA" id="ARBA00023136"/>
    </source>
</evidence>
<feature type="compositionally biased region" description="Polar residues" evidence="6">
    <location>
        <begin position="26"/>
        <end position="43"/>
    </location>
</feature>
<evidence type="ECO:0000256" key="4">
    <source>
        <dbReference type="ARBA" id="ARBA00022989"/>
    </source>
</evidence>
<feature type="transmembrane region" description="Helical" evidence="7">
    <location>
        <begin position="320"/>
        <end position="341"/>
    </location>
</feature>
<dbReference type="PANTHER" id="PTHR23504">
    <property type="entry name" value="MAJOR FACILITATOR SUPERFAMILY DOMAIN-CONTAINING PROTEIN 10"/>
    <property type="match status" value="1"/>
</dbReference>
<dbReference type="AlphaFoldDB" id="A0A5C3KZZ7"/>
<dbReference type="Gene3D" id="1.20.1250.20">
    <property type="entry name" value="MFS general substrate transporter like domains"/>
    <property type="match status" value="1"/>
</dbReference>
<evidence type="ECO:0000313" key="9">
    <source>
        <dbReference type="EMBL" id="TFK25760.1"/>
    </source>
</evidence>
<feature type="transmembrane region" description="Helical" evidence="7">
    <location>
        <begin position="285"/>
        <end position="308"/>
    </location>
</feature>
<keyword evidence="10" id="KW-1185">Reference proteome</keyword>
<keyword evidence="5 7" id="KW-0472">Membrane</keyword>
<dbReference type="PROSITE" id="PS50850">
    <property type="entry name" value="MFS"/>
    <property type="match status" value="1"/>
</dbReference>
<keyword evidence="3 7" id="KW-0812">Transmembrane</keyword>
<feature type="transmembrane region" description="Helical" evidence="7">
    <location>
        <begin position="217"/>
        <end position="239"/>
    </location>
</feature>
<feature type="transmembrane region" description="Helical" evidence="7">
    <location>
        <begin position="123"/>
        <end position="141"/>
    </location>
</feature>
<dbReference type="Proteomes" id="UP000307440">
    <property type="component" value="Unassembled WGS sequence"/>
</dbReference>